<keyword evidence="1 2" id="KW-1015">Disulfide bond</keyword>
<dbReference type="SUPFAM" id="SSF57424">
    <property type="entry name" value="LDL receptor-like module"/>
    <property type="match status" value="1"/>
</dbReference>
<feature type="disulfide bond" evidence="2">
    <location>
        <begin position="49"/>
        <end position="67"/>
    </location>
</feature>
<feature type="domain" description="CUB" evidence="5">
    <location>
        <begin position="318"/>
        <end position="475"/>
    </location>
</feature>
<dbReference type="InterPro" id="IPR036055">
    <property type="entry name" value="LDL_receptor-like_sf"/>
</dbReference>
<proteinExistence type="predicted"/>
<dbReference type="InterPro" id="IPR002172">
    <property type="entry name" value="LDrepeatLR_classA_rpt"/>
</dbReference>
<reference evidence="6" key="1">
    <citation type="submission" date="2022-01" db="EMBL/GenBank/DDBJ databases">
        <authorList>
            <person name="King R."/>
        </authorList>
    </citation>
    <scope>NUCLEOTIDE SEQUENCE</scope>
</reference>
<evidence type="ECO:0000259" key="5">
    <source>
        <dbReference type="PROSITE" id="PS01180"/>
    </source>
</evidence>
<dbReference type="SMART" id="SM00042">
    <property type="entry name" value="CUB"/>
    <property type="match status" value="1"/>
</dbReference>
<dbReference type="InterPro" id="IPR000859">
    <property type="entry name" value="CUB_dom"/>
</dbReference>
<dbReference type="Gene3D" id="4.10.400.10">
    <property type="entry name" value="Low-density Lipoprotein Receptor"/>
    <property type="match status" value="1"/>
</dbReference>
<dbReference type="PRINTS" id="PR00261">
    <property type="entry name" value="LDLRECEPTOR"/>
</dbReference>
<feature type="chain" id="PRO_5040161485" description="CUB domain-containing protein" evidence="4">
    <location>
        <begin position="24"/>
        <end position="1117"/>
    </location>
</feature>
<keyword evidence="4" id="KW-0732">Signal</keyword>
<dbReference type="AlphaFoldDB" id="A0A9N9RVV4"/>
<dbReference type="FunFam" id="2.60.120.290:FF:000065">
    <property type="entry name" value="Uncharacterized protein, isoform E"/>
    <property type="match status" value="1"/>
</dbReference>
<evidence type="ECO:0000313" key="6">
    <source>
        <dbReference type="EMBL" id="CAG9804070.1"/>
    </source>
</evidence>
<dbReference type="CDD" id="cd00112">
    <property type="entry name" value="LDLa"/>
    <property type="match status" value="1"/>
</dbReference>
<dbReference type="PANTHER" id="PTHR47537">
    <property type="entry name" value="CUBILIN"/>
    <property type="match status" value="1"/>
</dbReference>
<dbReference type="InterPro" id="IPR013087">
    <property type="entry name" value="Znf_C2H2_type"/>
</dbReference>
<feature type="disulfide bond" evidence="2">
    <location>
        <begin position="42"/>
        <end position="54"/>
    </location>
</feature>
<dbReference type="GO" id="GO:0005886">
    <property type="term" value="C:plasma membrane"/>
    <property type="evidence" value="ECO:0007669"/>
    <property type="project" value="TreeGrafter"/>
</dbReference>
<organism evidence="6 7">
    <name type="scientific">Chironomus riparius</name>
    <dbReference type="NCBI Taxonomy" id="315576"/>
    <lineage>
        <taxon>Eukaryota</taxon>
        <taxon>Metazoa</taxon>
        <taxon>Ecdysozoa</taxon>
        <taxon>Arthropoda</taxon>
        <taxon>Hexapoda</taxon>
        <taxon>Insecta</taxon>
        <taxon>Pterygota</taxon>
        <taxon>Neoptera</taxon>
        <taxon>Endopterygota</taxon>
        <taxon>Diptera</taxon>
        <taxon>Nematocera</taxon>
        <taxon>Chironomoidea</taxon>
        <taxon>Chironomidae</taxon>
        <taxon>Chironominae</taxon>
        <taxon>Chironomus</taxon>
    </lineage>
</organism>
<dbReference type="Proteomes" id="UP001153620">
    <property type="component" value="Chromosome 2"/>
</dbReference>
<dbReference type="PROSITE" id="PS01180">
    <property type="entry name" value="CUB"/>
    <property type="match status" value="2"/>
</dbReference>
<dbReference type="SMART" id="SM00192">
    <property type="entry name" value="LDLa"/>
    <property type="match status" value="2"/>
</dbReference>
<sequence length="1117" mass="127847">MKNANKINIILLCLCYVTTTILSAKQSQHRSTAVNNYNNQKCSISEYTCANNKCISLAQFCDNNDDCGDNSDEPRFCTHCNRTYYGNIGVTYHMELHRPKEEKTPFVCQLTFTAAGGVHGDIVQITLLNGFTVGKFVSFTHNGCQDAYLEFSEASRTPIGGMFCGQSWGPSVFYSETRSLVLTIKLFKLLRDQSGYNFDFRIDFKFLSKEESVVRYGGIKSELYENMTKFDTHHSSNLFDNKQINRKSKVNENFHDRNSNNEDDDDTSDYDKTYIKSNWYENSVNLTKNKFQRQKARGKNATIDLKYYLGDLIPGTYCSRIFSNCDKKLCRLQSPNFPGTYPRNLTCYYAVRQHDVPPGKHALITVKQPKGNLVWIMAGSQNSPKNDKEKFRPRLQTWNECDFVQDFVTIYDGYTTRDPIILKFCGGGQTVPQATSSGPELLVEFTTAPYGTFNNLQPDTNLLAFNGFQLEVEVSFVDIQSPTYTKSKRSCEFWIRGTGYGIIENPLHSIAPNTTCLYHLQGTEITSRSMDQLQVSLRRAGSMSTSTSRFKIWLSMLKFDYAPVYEGPMDENMLLQPLKEDCSGMLRIFDGQLREPPTCKDLDCHIYDRNDAQRMLRYGLNHTNVLARFCRGSIPRSCDHVVMNSNYTRPCTLQESFLSSNEYATLELKVTESSALRPLNFKINYEFVDLYQDGIPFDNDQGCNRKFVSNLIDQQMEPIIFRSIRNVFFFGRSGAINLNCVYRFEAQRGERVKIVVHRMMSGNRTCDTKAENDTQRSFCYGDNSAKLQIYERPWHDSIIFIRNCICNSTTESVLPLTYVSSSRELEVHFSAINMTRYDDPDTLNFQATFEFIKPSIPTKCKDTRRKLGSEGVISLNEGELECRSKPWLIEPSTGKYLYINFRGFYISRYNPAVELPINKSIAMNDETSFDCPTKSRVIITTGESVTITACPLSDDYSNRHVVEVFSAGWHHKSIFQRHEASPALSVEFLTDIYDYNEYTLTWLELSRRPPRAEGIEDCQFVCPELFACVNASIWCDGRVHCPSGYDESFVHCSRILRLPAEVLAVMCVLLLLLCCAGIIYVHRKIKNHCQRSSVLQTRLKSLSSMDTAVFDEKDFIS</sequence>
<keyword evidence="3" id="KW-1133">Transmembrane helix</keyword>
<dbReference type="Pfam" id="PF25090">
    <property type="entry name" value="DUF7805"/>
    <property type="match status" value="1"/>
</dbReference>
<feature type="signal peptide" evidence="4">
    <location>
        <begin position="1"/>
        <end position="23"/>
    </location>
</feature>
<comment type="caution">
    <text evidence="2">Lacks conserved residue(s) required for the propagation of feature annotation.</text>
</comment>
<dbReference type="CDD" id="cd00041">
    <property type="entry name" value="CUB"/>
    <property type="match status" value="1"/>
</dbReference>
<evidence type="ECO:0000313" key="7">
    <source>
        <dbReference type="Proteomes" id="UP001153620"/>
    </source>
</evidence>
<dbReference type="InterPro" id="IPR035914">
    <property type="entry name" value="Sperma_CUB_dom_sf"/>
</dbReference>
<evidence type="ECO:0000256" key="1">
    <source>
        <dbReference type="ARBA" id="ARBA00023157"/>
    </source>
</evidence>
<gene>
    <name evidence="6" type="ORF">CHIRRI_LOCUS6965</name>
</gene>
<keyword evidence="3" id="KW-0812">Transmembrane</keyword>
<dbReference type="PANTHER" id="PTHR47537:SF4">
    <property type="entry name" value="GH12701P"/>
    <property type="match status" value="1"/>
</dbReference>
<evidence type="ECO:0000256" key="2">
    <source>
        <dbReference type="PROSITE-ProRule" id="PRU00124"/>
    </source>
</evidence>
<dbReference type="EMBL" id="OU895878">
    <property type="protein sequence ID" value="CAG9804070.1"/>
    <property type="molecule type" value="Genomic_DNA"/>
</dbReference>
<evidence type="ECO:0000256" key="4">
    <source>
        <dbReference type="SAM" id="SignalP"/>
    </source>
</evidence>
<dbReference type="Pfam" id="PF00057">
    <property type="entry name" value="Ldl_recept_a"/>
    <property type="match status" value="1"/>
</dbReference>
<dbReference type="InterPro" id="IPR053207">
    <property type="entry name" value="Non-NMDA_GluR_Accessory"/>
</dbReference>
<reference evidence="6" key="2">
    <citation type="submission" date="2022-10" db="EMBL/GenBank/DDBJ databases">
        <authorList>
            <consortium name="ENA_rothamsted_submissions"/>
            <consortium name="culmorum"/>
            <person name="King R."/>
        </authorList>
    </citation>
    <scope>NUCLEOTIDE SEQUENCE</scope>
</reference>
<keyword evidence="7" id="KW-1185">Reference proteome</keyword>
<evidence type="ECO:0000256" key="3">
    <source>
        <dbReference type="SAM" id="Phobius"/>
    </source>
</evidence>
<dbReference type="InterPro" id="IPR056707">
    <property type="entry name" value="DUF7805"/>
</dbReference>
<dbReference type="PROSITE" id="PS00028">
    <property type="entry name" value="ZINC_FINGER_C2H2_1"/>
    <property type="match status" value="1"/>
</dbReference>
<dbReference type="OrthoDB" id="10037824at2759"/>
<keyword evidence="3" id="KW-0472">Membrane</keyword>
<dbReference type="SUPFAM" id="SSF49854">
    <property type="entry name" value="Spermadhesin, CUB domain"/>
    <property type="match status" value="1"/>
</dbReference>
<dbReference type="InterPro" id="IPR023415">
    <property type="entry name" value="LDLR_class-A_CS"/>
</dbReference>
<dbReference type="PROSITE" id="PS01209">
    <property type="entry name" value="LDLRA_1"/>
    <property type="match status" value="1"/>
</dbReference>
<accession>A0A9N9RVV4</accession>
<protein>
    <recommendedName>
        <fullName evidence="5">CUB domain-containing protein</fullName>
    </recommendedName>
</protein>
<feature type="transmembrane region" description="Helical" evidence="3">
    <location>
        <begin position="1062"/>
        <end position="1081"/>
    </location>
</feature>
<dbReference type="Gene3D" id="2.60.120.290">
    <property type="entry name" value="Spermadhesin, CUB domain"/>
    <property type="match status" value="2"/>
</dbReference>
<dbReference type="PROSITE" id="PS50068">
    <property type="entry name" value="LDLRA_2"/>
    <property type="match status" value="1"/>
</dbReference>
<feature type="domain" description="CUB" evidence="5">
    <location>
        <begin position="67"/>
        <end position="207"/>
    </location>
</feature>
<name>A0A9N9RVV4_9DIPT</name>